<sequence length="61" mass="7158">MASARRIITFDLIGTYFECIRTCDQLILTLSFQINDDHVNDRAQIGVRIEYRYKRSSFIGL</sequence>
<keyword evidence="1" id="KW-1185">Reference proteome</keyword>
<dbReference type="WBParaSite" id="nRc.2.0.1.t20589-RA">
    <property type="protein sequence ID" value="nRc.2.0.1.t20589-RA"/>
    <property type="gene ID" value="nRc.2.0.1.g20589"/>
</dbReference>
<reference evidence="2" key="1">
    <citation type="submission" date="2022-11" db="UniProtKB">
        <authorList>
            <consortium name="WormBaseParasite"/>
        </authorList>
    </citation>
    <scope>IDENTIFICATION</scope>
</reference>
<name>A0A915J387_ROMCU</name>
<dbReference type="AlphaFoldDB" id="A0A915J387"/>
<organism evidence="1 2">
    <name type="scientific">Romanomermis culicivorax</name>
    <name type="common">Nematode worm</name>
    <dbReference type="NCBI Taxonomy" id="13658"/>
    <lineage>
        <taxon>Eukaryota</taxon>
        <taxon>Metazoa</taxon>
        <taxon>Ecdysozoa</taxon>
        <taxon>Nematoda</taxon>
        <taxon>Enoplea</taxon>
        <taxon>Dorylaimia</taxon>
        <taxon>Mermithida</taxon>
        <taxon>Mermithoidea</taxon>
        <taxon>Mermithidae</taxon>
        <taxon>Romanomermis</taxon>
    </lineage>
</organism>
<dbReference type="Proteomes" id="UP000887565">
    <property type="component" value="Unplaced"/>
</dbReference>
<evidence type="ECO:0000313" key="1">
    <source>
        <dbReference type="Proteomes" id="UP000887565"/>
    </source>
</evidence>
<accession>A0A915J387</accession>
<protein>
    <submittedName>
        <fullName evidence="2">Uncharacterized protein</fullName>
    </submittedName>
</protein>
<proteinExistence type="predicted"/>
<evidence type="ECO:0000313" key="2">
    <source>
        <dbReference type="WBParaSite" id="nRc.2.0.1.t20589-RA"/>
    </source>
</evidence>